<dbReference type="InterPro" id="IPR044974">
    <property type="entry name" value="Disease_R_plants"/>
</dbReference>
<dbReference type="Gene3D" id="3.40.50.300">
    <property type="entry name" value="P-loop containing nucleotide triphosphate hydrolases"/>
    <property type="match status" value="1"/>
</dbReference>
<evidence type="ECO:0000256" key="6">
    <source>
        <dbReference type="ARBA" id="ARBA00023054"/>
    </source>
</evidence>
<dbReference type="Pfam" id="PF18052">
    <property type="entry name" value="Rx_N"/>
    <property type="match status" value="1"/>
</dbReference>
<evidence type="ECO:0000259" key="9">
    <source>
        <dbReference type="Pfam" id="PF18052"/>
    </source>
</evidence>
<dbReference type="Pfam" id="PF00931">
    <property type="entry name" value="NB-ARC"/>
    <property type="match status" value="1"/>
</dbReference>
<dbReference type="GO" id="GO:0042742">
    <property type="term" value="P:defense response to bacterium"/>
    <property type="evidence" value="ECO:0007669"/>
    <property type="project" value="UniProtKB-ARBA"/>
</dbReference>
<dbReference type="Pfam" id="PF23559">
    <property type="entry name" value="WHD_DRP"/>
    <property type="match status" value="1"/>
</dbReference>
<keyword evidence="13" id="KW-1185">Reference proteome</keyword>
<evidence type="ECO:0000256" key="7">
    <source>
        <dbReference type="SAM" id="MobiDB-lite"/>
    </source>
</evidence>
<reference evidence="13" key="1">
    <citation type="journal article" date="2012" name="Nat. Biotechnol.">
        <title>Reference genome sequence of the model plant Setaria.</title>
        <authorList>
            <person name="Bennetzen J.L."/>
            <person name="Schmutz J."/>
            <person name="Wang H."/>
            <person name="Percifield R."/>
            <person name="Hawkins J."/>
            <person name="Pontaroli A.C."/>
            <person name="Estep M."/>
            <person name="Feng L."/>
            <person name="Vaughn J.N."/>
            <person name="Grimwood J."/>
            <person name="Jenkins J."/>
            <person name="Barry K."/>
            <person name="Lindquist E."/>
            <person name="Hellsten U."/>
            <person name="Deshpande S."/>
            <person name="Wang X."/>
            <person name="Wu X."/>
            <person name="Mitros T."/>
            <person name="Triplett J."/>
            <person name="Yang X."/>
            <person name="Ye C.Y."/>
            <person name="Mauro-Herrera M."/>
            <person name="Wang L."/>
            <person name="Li P."/>
            <person name="Sharma M."/>
            <person name="Sharma R."/>
            <person name="Ronald P.C."/>
            <person name="Panaud O."/>
            <person name="Kellogg E.A."/>
            <person name="Brutnell T.P."/>
            <person name="Doust A.N."/>
            <person name="Tuskan G.A."/>
            <person name="Rokhsar D."/>
            <person name="Devos K.M."/>
        </authorList>
    </citation>
    <scope>NUCLEOTIDE SEQUENCE [LARGE SCALE GENOMIC DNA]</scope>
    <source>
        <strain evidence="13">cv. Yugu1</strain>
    </source>
</reference>
<protein>
    <recommendedName>
        <fullName evidence="14">NB-ARC domain-containing protein</fullName>
    </recommendedName>
</protein>
<dbReference type="OMA" id="KSPHKWG"/>
<evidence type="ECO:0000256" key="4">
    <source>
        <dbReference type="ARBA" id="ARBA00022741"/>
    </source>
</evidence>
<dbReference type="Pfam" id="PF23598">
    <property type="entry name" value="LRR_14"/>
    <property type="match status" value="1"/>
</dbReference>
<keyword evidence="5" id="KW-0611">Plant defense</keyword>
<dbReference type="PANTHER" id="PTHR23155:SF963">
    <property type="entry name" value="OS06G0287000 PROTEIN"/>
    <property type="match status" value="1"/>
</dbReference>
<dbReference type="eggNOG" id="KOG4658">
    <property type="taxonomic scope" value="Eukaryota"/>
</dbReference>
<keyword evidence="4" id="KW-0547">Nucleotide-binding</keyword>
<comment type="similarity">
    <text evidence="1">Belongs to the disease resistance NB-LRR family.</text>
</comment>
<accession>K3YKX8</accession>
<dbReference type="InterPro" id="IPR002182">
    <property type="entry name" value="NB-ARC"/>
</dbReference>
<evidence type="ECO:0000259" key="10">
    <source>
        <dbReference type="Pfam" id="PF23559"/>
    </source>
</evidence>
<evidence type="ECO:0000256" key="1">
    <source>
        <dbReference type="ARBA" id="ARBA00008894"/>
    </source>
</evidence>
<dbReference type="EMBL" id="AGNK02003496">
    <property type="status" value="NOT_ANNOTATED_CDS"/>
    <property type="molecule type" value="Genomic_DNA"/>
</dbReference>
<feature type="domain" description="Disease resistance R13L4/SHOC-2-like LRR" evidence="11">
    <location>
        <begin position="507"/>
        <end position="806"/>
    </location>
</feature>
<dbReference type="Gramene" id="KQL00304">
    <property type="protein sequence ID" value="KQL00304"/>
    <property type="gene ID" value="SETIT_014898mg"/>
</dbReference>
<evidence type="ECO:0000259" key="8">
    <source>
        <dbReference type="Pfam" id="PF00931"/>
    </source>
</evidence>
<evidence type="ECO:0000313" key="12">
    <source>
        <dbReference type="EnsemblPlants" id="KQL00304"/>
    </source>
</evidence>
<dbReference type="SUPFAM" id="SSF52540">
    <property type="entry name" value="P-loop containing nucleoside triphosphate hydrolases"/>
    <property type="match status" value="1"/>
</dbReference>
<organism evidence="12 13">
    <name type="scientific">Setaria italica</name>
    <name type="common">Foxtail millet</name>
    <name type="synonym">Panicum italicum</name>
    <dbReference type="NCBI Taxonomy" id="4555"/>
    <lineage>
        <taxon>Eukaryota</taxon>
        <taxon>Viridiplantae</taxon>
        <taxon>Streptophyta</taxon>
        <taxon>Embryophyta</taxon>
        <taxon>Tracheophyta</taxon>
        <taxon>Spermatophyta</taxon>
        <taxon>Magnoliopsida</taxon>
        <taxon>Liliopsida</taxon>
        <taxon>Poales</taxon>
        <taxon>Poaceae</taxon>
        <taxon>PACMAD clade</taxon>
        <taxon>Panicoideae</taxon>
        <taxon>Panicodae</taxon>
        <taxon>Paniceae</taxon>
        <taxon>Cenchrinae</taxon>
        <taxon>Setaria</taxon>
    </lineage>
</organism>
<feature type="domain" description="Disease resistance N-terminal" evidence="9">
    <location>
        <begin position="2"/>
        <end position="64"/>
    </location>
</feature>
<dbReference type="Gene3D" id="3.80.10.10">
    <property type="entry name" value="Ribonuclease Inhibitor"/>
    <property type="match status" value="1"/>
</dbReference>
<evidence type="ECO:0000256" key="5">
    <source>
        <dbReference type="ARBA" id="ARBA00022821"/>
    </source>
</evidence>
<dbReference type="InterPro" id="IPR036388">
    <property type="entry name" value="WH-like_DNA-bd_sf"/>
</dbReference>
<dbReference type="InterPro" id="IPR032675">
    <property type="entry name" value="LRR_dom_sf"/>
</dbReference>
<dbReference type="InterPro" id="IPR041118">
    <property type="entry name" value="Rx_N"/>
</dbReference>
<proteinExistence type="inferred from homology"/>
<dbReference type="InterPro" id="IPR058922">
    <property type="entry name" value="WHD_DRP"/>
</dbReference>
<dbReference type="AlphaFoldDB" id="K3YKX8"/>
<name>K3YKX8_SETIT</name>
<dbReference type="Proteomes" id="UP000004995">
    <property type="component" value="Unassembled WGS sequence"/>
</dbReference>
<dbReference type="Gene3D" id="1.10.10.10">
    <property type="entry name" value="Winged helix-like DNA-binding domain superfamily/Winged helix DNA-binding domain"/>
    <property type="match status" value="1"/>
</dbReference>
<feature type="region of interest" description="Disordered" evidence="7">
    <location>
        <begin position="112"/>
        <end position="142"/>
    </location>
</feature>
<dbReference type="GO" id="GO:0009626">
    <property type="term" value="P:plant-type hypersensitive response"/>
    <property type="evidence" value="ECO:0007669"/>
    <property type="project" value="UniProtKB-ARBA"/>
</dbReference>
<keyword evidence="2" id="KW-0433">Leucine-rich repeat</keyword>
<evidence type="ECO:0000256" key="2">
    <source>
        <dbReference type="ARBA" id="ARBA00022614"/>
    </source>
</evidence>
<dbReference type="Gene3D" id="1.20.5.4130">
    <property type="match status" value="1"/>
</dbReference>
<dbReference type="InterPro" id="IPR042197">
    <property type="entry name" value="Apaf_helical"/>
</dbReference>
<dbReference type="HOGENOM" id="CLU_000837_25_4_1"/>
<reference evidence="12" key="2">
    <citation type="submission" date="2018-08" db="UniProtKB">
        <authorList>
            <consortium name="EnsemblPlants"/>
        </authorList>
    </citation>
    <scope>IDENTIFICATION</scope>
    <source>
        <strain evidence="12">Yugu1</strain>
    </source>
</reference>
<dbReference type="Gene3D" id="1.10.8.430">
    <property type="entry name" value="Helical domain of apoptotic protease-activating factors"/>
    <property type="match status" value="1"/>
</dbReference>
<dbReference type="InterPro" id="IPR055414">
    <property type="entry name" value="LRR_R13L4/SHOC2-like"/>
</dbReference>
<evidence type="ECO:0008006" key="14">
    <source>
        <dbReference type="Google" id="ProtNLM"/>
    </source>
</evidence>
<feature type="domain" description="NB-ARC" evidence="8">
    <location>
        <begin position="140"/>
        <end position="299"/>
    </location>
</feature>
<evidence type="ECO:0000313" key="13">
    <source>
        <dbReference type="Proteomes" id="UP000004995"/>
    </source>
</evidence>
<dbReference type="EnsemblPlants" id="KQL00304">
    <property type="protein sequence ID" value="KQL00304"/>
    <property type="gene ID" value="SETIT_014898mg"/>
</dbReference>
<dbReference type="GO" id="GO:0043531">
    <property type="term" value="F:ADP binding"/>
    <property type="evidence" value="ECO:0007669"/>
    <property type="project" value="InterPro"/>
</dbReference>
<dbReference type="PRINTS" id="PR00364">
    <property type="entry name" value="DISEASERSIST"/>
</dbReference>
<keyword evidence="6" id="KW-0175">Coiled coil</keyword>
<dbReference type="FunCoup" id="K3YKX8">
    <property type="interactions" value="3"/>
</dbReference>
<dbReference type="InterPro" id="IPR027417">
    <property type="entry name" value="P-loop_NTPase"/>
</dbReference>
<keyword evidence="3" id="KW-0677">Repeat</keyword>
<dbReference type="InParanoid" id="K3YKX8"/>
<feature type="domain" description="Disease resistance protein winged helix" evidence="10">
    <location>
        <begin position="388"/>
        <end position="458"/>
    </location>
</feature>
<evidence type="ECO:0000259" key="11">
    <source>
        <dbReference type="Pfam" id="PF23598"/>
    </source>
</evidence>
<sequence>YIKDELETIGAFLGVVEDLQEGYPKYQMVKPWAEQVKDLVYDIEDCLEEHTIALTHNSSWSQRILNNNNALRQIVEVSERNRRYNLFSPYESTSSYMAITVVLDHMRPHFLKGTTQNDSSGDPKKEVDSWESASPKETSKGAPKVAAIAGMCGSGKTTLAREIYNEKYHHFACHAWIELSQDVNATKVFRDMIVQLSLVSSSQTGYIGEEEDLVNHIQEKLKDKLFFVVFDGLWTLRAWDRIKRVLPDISISGSMIIVTTEILHIAEACTKSADHVYCIPLLPEWKSLELLKDLVLKSENGEMSPEDKEDFQDLDLDCLKKCGGLKLAITTVAQLFTSEAPHKWGGLCEDLPSLLYNDPRLKKIKIVMTRSYRGLPPYLKPCFLYLSIFPEDSDINVATVLRRWVAEGFVREMTGMSTEAVAVRYLFELFDRNLIKATKLTRNRSCKTCWIHPMMRDILVMVAQEEKFSTTVGKNINSMLPANRFRHLTLDGRSNRKLVKSVDISGVRSLTQLRVLDFSNARFLITQQDIGHIGELCHLRYFNLYESNICELPLSIGMLMFLQLLNVRKTQIRRLPSEITRLERLQILSASRKMEDSCHYRNKHCSCNSEGATVPKGIKNLENIEGLEIVDVRGSTHSSIKDLGKLTRLKYLGLTGLTKKNSEEVSNTLQKLSPSLIYLYLAAYRKNGTLCCLPTDKGSMEFPHLRTIELDGHIGTMPEWISHSFTLSVVKLHRTSLHQNNIRTLEGLRSLITLALLDSSNIGEELVFYSGTFRGLQRLELVGLPSLEAVRFQEKAARSVQEITIKSCRLSLFGRRNLKRLWDVCFDSGAEVVD</sequence>
<dbReference type="GO" id="GO:0002758">
    <property type="term" value="P:innate immune response-activating signaling pathway"/>
    <property type="evidence" value="ECO:0007669"/>
    <property type="project" value="UniProtKB-ARBA"/>
</dbReference>
<dbReference type="FunFam" id="1.10.10.10:FF:000322">
    <property type="entry name" value="Probable disease resistance protein At1g63360"/>
    <property type="match status" value="1"/>
</dbReference>
<dbReference type="SUPFAM" id="SSF52058">
    <property type="entry name" value="L domain-like"/>
    <property type="match status" value="1"/>
</dbReference>
<dbReference type="PANTHER" id="PTHR23155">
    <property type="entry name" value="DISEASE RESISTANCE PROTEIN RP"/>
    <property type="match status" value="1"/>
</dbReference>
<evidence type="ECO:0000256" key="3">
    <source>
        <dbReference type="ARBA" id="ARBA00022737"/>
    </source>
</evidence>